<dbReference type="Proteomes" id="UP001519641">
    <property type="component" value="Unassembled WGS sequence"/>
</dbReference>
<reference evidence="2 3" key="1">
    <citation type="submission" date="2021-05" db="EMBL/GenBank/DDBJ databases">
        <title>Whole genome sequence of Curtobacterium flaccumfaciens pv. flaccumfaciens strain CFBP 8819.</title>
        <authorList>
            <person name="Osdaghi E."/>
            <person name="Taghouti G."/>
            <person name="Portier P."/>
            <person name="Fazliarab A."/>
            <person name="Taghavi S.M."/>
            <person name="Briand M."/>
            <person name="Le-Saux M."/>
            <person name="Jacques M.-A."/>
        </authorList>
    </citation>
    <scope>NUCLEOTIDE SEQUENCE [LARGE SCALE GENOMIC DNA]</scope>
    <source>
        <strain evidence="2 3">CFBP 8819</strain>
    </source>
</reference>
<dbReference type="Pfam" id="PF18593">
    <property type="entry name" value="CdiI_2"/>
    <property type="match status" value="1"/>
</dbReference>
<dbReference type="InterPro" id="IPR041129">
    <property type="entry name" value="CdiI_2"/>
</dbReference>
<dbReference type="EMBL" id="JAHEWS010000042">
    <property type="protein sequence ID" value="MBT1589542.1"/>
    <property type="molecule type" value="Genomic_DNA"/>
</dbReference>
<keyword evidence="3" id="KW-1185">Reference proteome</keyword>
<dbReference type="RefSeq" id="WP_214545557.1">
    <property type="nucleotide sequence ID" value="NZ_JAHEWS010000042.1"/>
</dbReference>
<evidence type="ECO:0000313" key="2">
    <source>
        <dbReference type="EMBL" id="MBT1589542.1"/>
    </source>
</evidence>
<accession>A0ABS5VK72</accession>
<evidence type="ECO:0000259" key="1">
    <source>
        <dbReference type="Pfam" id="PF18593"/>
    </source>
</evidence>
<organism evidence="2 3">
    <name type="scientific">Curtobacterium aurantiacum</name>
    <dbReference type="NCBI Taxonomy" id="3236919"/>
    <lineage>
        <taxon>Bacteria</taxon>
        <taxon>Bacillati</taxon>
        <taxon>Actinomycetota</taxon>
        <taxon>Actinomycetes</taxon>
        <taxon>Micrococcales</taxon>
        <taxon>Microbacteriaceae</taxon>
        <taxon>Curtobacterium</taxon>
    </lineage>
</organism>
<name>A0ABS5VK72_9MICO</name>
<feature type="domain" description="CdiI immunity protein" evidence="1">
    <location>
        <begin position="9"/>
        <end position="99"/>
    </location>
</feature>
<evidence type="ECO:0000313" key="3">
    <source>
        <dbReference type="Proteomes" id="UP001519641"/>
    </source>
</evidence>
<sequence length="112" mass="12687">MDIKAVKARTPLISSILSGAFHQDWQDDWDSAEDVWRAAIDQAPLQQVSQLDADSAVLVEHLHTDADILQFISVNYSGFSPKLDVNQEPSEWLQALRARVQARMDRIEGRSR</sequence>
<proteinExistence type="predicted"/>
<comment type="caution">
    <text evidence="2">The sequence shown here is derived from an EMBL/GenBank/DDBJ whole genome shotgun (WGS) entry which is preliminary data.</text>
</comment>
<gene>
    <name evidence="2" type="ORF">KK097_17140</name>
</gene>
<protein>
    <recommendedName>
        <fullName evidence="1">CdiI immunity protein domain-containing protein</fullName>
    </recommendedName>
</protein>